<reference evidence="1" key="1">
    <citation type="submission" date="2018-10" db="EMBL/GenBank/DDBJ databases">
        <title>Hidden diversity of soil giant viruses.</title>
        <authorList>
            <person name="Schulz F."/>
            <person name="Alteio L."/>
            <person name="Goudeau D."/>
            <person name="Ryan E.M."/>
            <person name="Malmstrom R.R."/>
            <person name="Blanchard J."/>
            <person name="Woyke T."/>
        </authorList>
    </citation>
    <scope>NUCLEOTIDE SEQUENCE</scope>
    <source>
        <strain evidence="1">FNV1</strain>
    </source>
</reference>
<proteinExistence type="predicted"/>
<protein>
    <submittedName>
        <fullName evidence="1">Uncharacterized protein</fullName>
    </submittedName>
</protein>
<evidence type="ECO:0000313" key="1">
    <source>
        <dbReference type="EMBL" id="AYV79300.1"/>
    </source>
</evidence>
<dbReference type="EMBL" id="MK072139">
    <property type="protein sequence ID" value="AYV79300.1"/>
    <property type="molecule type" value="Genomic_DNA"/>
</dbReference>
<gene>
    <name evidence="1" type="ORF">Faunusvirus8_17</name>
</gene>
<organism evidence="1">
    <name type="scientific">Faunusvirus sp</name>
    <dbReference type="NCBI Taxonomy" id="2487766"/>
    <lineage>
        <taxon>Viruses</taxon>
        <taxon>Varidnaviria</taxon>
        <taxon>Bamfordvirae</taxon>
        <taxon>Nucleocytoviricota</taxon>
        <taxon>Megaviricetes</taxon>
        <taxon>Imitervirales</taxon>
        <taxon>Mimiviridae</taxon>
    </lineage>
</organism>
<sequence length="151" mass="16990">MSGITVNNTTFTTVVTLNNIDLIAHSDKSIYKISITPEYVKQHMLIKDFEMVKNMLTSFISGNKMITCKVNVAFDALTVELSYKFLGVDKFELFVLANTDKLFILQNDIMDTRGELVRLGEDVRAELTDLRSEIAHLKSRIIALDALSSPV</sequence>
<name>A0A3G4ZWS9_9VIRU</name>
<accession>A0A3G4ZWS9</accession>